<dbReference type="InterPro" id="IPR025566">
    <property type="entry name" value="DUF4331"/>
</dbReference>
<dbReference type="KEGG" id="gba:J421_2190"/>
<keyword evidence="2" id="KW-1185">Reference proteome</keyword>
<protein>
    <recommendedName>
        <fullName evidence="3">DUF4331 domain-containing protein</fullName>
    </recommendedName>
</protein>
<reference evidence="1 2" key="1">
    <citation type="journal article" date="2014" name="Genome Announc.">
        <title>Genome Sequence and Methylome of Soil Bacterium Gemmatirosa kalamazoonensis KBS708T, a Member of the Rarely Cultivated Gemmatimonadetes Phylum.</title>
        <authorList>
            <person name="Debruyn J.M."/>
            <person name="Radosevich M."/>
            <person name="Wommack K.E."/>
            <person name="Polson S.W."/>
            <person name="Hauser L.J."/>
            <person name="Fawaz M.N."/>
            <person name="Korlach J."/>
            <person name="Tsai Y.C."/>
        </authorList>
    </citation>
    <scope>NUCLEOTIDE SEQUENCE [LARGE SCALE GENOMIC DNA]</scope>
    <source>
        <strain evidence="1 2">KBS708</strain>
    </source>
</reference>
<evidence type="ECO:0000313" key="1">
    <source>
        <dbReference type="EMBL" id="AHG89727.1"/>
    </source>
</evidence>
<organism evidence="1 2">
    <name type="scientific">Gemmatirosa kalamazoonensis</name>
    <dbReference type="NCBI Taxonomy" id="861299"/>
    <lineage>
        <taxon>Bacteria</taxon>
        <taxon>Pseudomonadati</taxon>
        <taxon>Gemmatimonadota</taxon>
        <taxon>Gemmatimonadia</taxon>
        <taxon>Gemmatimonadales</taxon>
        <taxon>Gemmatimonadaceae</taxon>
        <taxon>Gemmatirosa</taxon>
    </lineage>
</organism>
<dbReference type="Proteomes" id="UP000019151">
    <property type="component" value="Chromosome"/>
</dbReference>
<dbReference type="InParanoid" id="W0RH44"/>
<dbReference type="Pfam" id="PF14224">
    <property type="entry name" value="DUF4331"/>
    <property type="match status" value="1"/>
</dbReference>
<sequence>MRLPALRGRPLARYAGPIAAALVVVAAAAGVVVASDHQDTPLVEMNQRFDVNDVYAFPGSTPDRIALVLGTSSPLTPARTPTARFGTVNEALYQIKVDNNGDGVEDLVFQVTFAGNDRQTVRLVGPVRPNQTGTANTLVTNPARTLTGRTGEILGSPTGVQLFAGPRDDPFFIDLEAFFRILPDREPVNGPLSQIPQGPLTFRPQGQAVDFVRGINDLAIVIELPVSMLSDGGRRSRFGIWGTTSMMRSAGAI</sequence>
<name>W0RH44_9BACT</name>
<dbReference type="STRING" id="861299.J421_2190"/>
<gene>
    <name evidence="1" type="ORF">J421_2190</name>
</gene>
<evidence type="ECO:0000313" key="2">
    <source>
        <dbReference type="Proteomes" id="UP000019151"/>
    </source>
</evidence>
<accession>W0RH44</accession>
<proteinExistence type="predicted"/>
<dbReference type="EMBL" id="CP007128">
    <property type="protein sequence ID" value="AHG89727.1"/>
    <property type="molecule type" value="Genomic_DNA"/>
</dbReference>
<evidence type="ECO:0008006" key="3">
    <source>
        <dbReference type="Google" id="ProtNLM"/>
    </source>
</evidence>
<dbReference type="HOGENOM" id="CLU_1265831_0_0_0"/>
<dbReference type="AlphaFoldDB" id="W0RH44"/>